<name>A0A2Z6AW92_9BACT</name>
<dbReference type="Proteomes" id="UP000269883">
    <property type="component" value="Chromosome"/>
</dbReference>
<dbReference type="GO" id="GO:0004061">
    <property type="term" value="F:arylformamidase activity"/>
    <property type="evidence" value="ECO:0007669"/>
    <property type="project" value="InterPro"/>
</dbReference>
<dbReference type="OrthoDB" id="7067800at2"/>
<dbReference type="InterPro" id="IPR007325">
    <property type="entry name" value="KFase/CYL"/>
</dbReference>
<dbReference type="AlphaFoldDB" id="A0A2Z6AW92"/>
<dbReference type="KEGG" id="dfl:DFE_0783"/>
<gene>
    <name evidence="1" type="ORF">DFE_0783</name>
</gene>
<dbReference type="PANTHER" id="PTHR31118:SF12">
    <property type="entry name" value="CYCLASE-LIKE PROTEIN 2"/>
    <property type="match status" value="1"/>
</dbReference>
<dbReference type="GO" id="GO:0019441">
    <property type="term" value="P:L-tryptophan catabolic process to kynurenine"/>
    <property type="evidence" value="ECO:0007669"/>
    <property type="project" value="InterPro"/>
</dbReference>
<sequence length="211" mass="23134">MPQIIDLSHPMQNGMPIYPGTEAPNFEQATTIQANGYAEKRLTLFSHTGTHLDAPAHMLPQGASLSDLPPDRFMGPGCILDLRGMKEALPSDLEAYTPALEQSAFAILRTGWEQFWGTPEYFHPFPVLTEAAAIWLTGFNLFGIGTDAISVDEVDTNDYPIHHVFFTNGLIIVENLCNLEQLPRNGFDFQALPLPIVDGDGSPVRAIATVI</sequence>
<keyword evidence="2" id="KW-1185">Reference proteome</keyword>
<proteinExistence type="predicted"/>
<organism evidence="1 2">
    <name type="scientific">Desulfovibrio ferrophilus</name>
    <dbReference type="NCBI Taxonomy" id="241368"/>
    <lineage>
        <taxon>Bacteria</taxon>
        <taxon>Pseudomonadati</taxon>
        <taxon>Thermodesulfobacteriota</taxon>
        <taxon>Desulfovibrionia</taxon>
        <taxon>Desulfovibrionales</taxon>
        <taxon>Desulfovibrionaceae</taxon>
        <taxon>Desulfovibrio</taxon>
    </lineage>
</organism>
<evidence type="ECO:0000313" key="2">
    <source>
        <dbReference type="Proteomes" id="UP000269883"/>
    </source>
</evidence>
<evidence type="ECO:0000313" key="1">
    <source>
        <dbReference type="EMBL" id="BBD07509.1"/>
    </source>
</evidence>
<dbReference type="Pfam" id="PF04199">
    <property type="entry name" value="Cyclase"/>
    <property type="match status" value="1"/>
</dbReference>
<dbReference type="SUPFAM" id="SSF102198">
    <property type="entry name" value="Putative cyclase"/>
    <property type="match status" value="1"/>
</dbReference>
<reference evidence="1 2" key="1">
    <citation type="journal article" date="2018" name="Sci. Adv.">
        <title>Multi-heme cytochromes provide a pathway for survival in energy-limited environments.</title>
        <authorList>
            <person name="Deng X."/>
            <person name="Dohmae N."/>
            <person name="Nealson K.H."/>
            <person name="Hashimoto K."/>
            <person name="Okamoto A."/>
        </authorList>
    </citation>
    <scope>NUCLEOTIDE SEQUENCE [LARGE SCALE GENOMIC DNA]</scope>
    <source>
        <strain evidence="1 2">IS5</strain>
    </source>
</reference>
<dbReference type="Gene3D" id="3.50.30.50">
    <property type="entry name" value="Putative cyclase"/>
    <property type="match status" value="1"/>
</dbReference>
<dbReference type="EMBL" id="AP017378">
    <property type="protein sequence ID" value="BBD07509.1"/>
    <property type="molecule type" value="Genomic_DNA"/>
</dbReference>
<accession>A0A2Z6AW92</accession>
<keyword evidence="1" id="KW-0378">Hydrolase</keyword>
<dbReference type="PANTHER" id="PTHR31118">
    <property type="entry name" value="CYCLASE-LIKE PROTEIN 2"/>
    <property type="match status" value="1"/>
</dbReference>
<protein>
    <submittedName>
        <fullName evidence="1">Putative metal-dependent hydrolase</fullName>
    </submittedName>
</protein>
<dbReference type="RefSeq" id="WP_126376823.1">
    <property type="nucleotide sequence ID" value="NZ_AP017378.1"/>
</dbReference>
<dbReference type="InterPro" id="IPR037175">
    <property type="entry name" value="KFase_sf"/>
</dbReference>